<dbReference type="AlphaFoldDB" id="A0A8S1UFR0"/>
<evidence type="ECO:0000313" key="1">
    <source>
        <dbReference type="EMBL" id="CAD8162987.1"/>
    </source>
</evidence>
<reference evidence="1" key="1">
    <citation type="submission" date="2021-01" db="EMBL/GenBank/DDBJ databases">
        <authorList>
            <consortium name="Genoscope - CEA"/>
            <person name="William W."/>
        </authorList>
    </citation>
    <scope>NUCLEOTIDE SEQUENCE</scope>
</reference>
<sequence length="142" mass="16521">MLLKITHMSSLQISHDSFLSELEVDRIISSCNVTLAKVTSEQDEIKVQIQDYKSIQIANKNQIYNKKNNQKYLNQIQTTKNMLKILNMIFSKNQIILTSIWKKLKKITLEIELSPIMWKCIRCGFAQKEDQNKASCTYHPGN</sequence>
<comment type="caution">
    <text evidence="1">The sequence shown here is derived from an EMBL/GenBank/DDBJ whole genome shotgun (WGS) entry which is preliminary data.</text>
</comment>
<proteinExistence type="predicted"/>
<dbReference type="Proteomes" id="UP000689195">
    <property type="component" value="Unassembled WGS sequence"/>
</dbReference>
<organism evidence="1 2">
    <name type="scientific">Paramecium pentaurelia</name>
    <dbReference type="NCBI Taxonomy" id="43138"/>
    <lineage>
        <taxon>Eukaryota</taxon>
        <taxon>Sar</taxon>
        <taxon>Alveolata</taxon>
        <taxon>Ciliophora</taxon>
        <taxon>Intramacronucleata</taxon>
        <taxon>Oligohymenophorea</taxon>
        <taxon>Peniculida</taxon>
        <taxon>Parameciidae</taxon>
        <taxon>Paramecium</taxon>
    </lineage>
</organism>
<dbReference type="EMBL" id="CAJJDO010000038">
    <property type="protein sequence ID" value="CAD8162987.1"/>
    <property type="molecule type" value="Genomic_DNA"/>
</dbReference>
<evidence type="ECO:0000313" key="2">
    <source>
        <dbReference type="Proteomes" id="UP000689195"/>
    </source>
</evidence>
<accession>A0A8S1UFR0</accession>
<keyword evidence="2" id="KW-1185">Reference proteome</keyword>
<name>A0A8S1UFR0_9CILI</name>
<protein>
    <submittedName>
        <fullName evidence="1">Uncharacterized protein</fullName>
    </submittedName>
</protein>
<gene>
    <name evidence="1" type="ORF">PPENT_87.1.T0380343</name>
</gene>